<comment type="catalytic activity">
    <reaction evidence="1 8">
        <text>Hydrolysis of (1-&gt;4)-alpha-D-glucosidic linkages in polysaccharides so as to remove successive maltose units from the non-reducing ends of the chains.</text>
        <dbReference type="EC" id="3.2.1.2"/>
    </reaction>
</comment>
<dbReference type="InterPro" id="IPR018238">
    <property type="entry name" value="Glyco_hydro_14_CS"/>
</dbReference>
<evidence type="ECO:0000256" key="8">
    <source>
        <dbReference type="RuleBase" id="RU000509"/>
    </source>
</evidence>
<sequence>MATSERNMLLNYVPVFVMLPLGVVSVSNVFEDPAGLKEQLLQLRAAGVDGVMVDVWWGITEQKGPKQYDWGAYRSLFQLIQECGLKLQAIMSFHQCGGNVGDAVNIPIPQWVLDIGESNPDIFYTDVSGTRNKEYLTVGVDNERIFHGRTAIELYSDYMKSFRENMSDFLKSELIIDIEVGLGPAGELRYPSYPQSQGWEYPGIGEFQCYDNYLKSRFQSGSNKGWPS</sequence>
<keyword evidence="5 8" id="KW-0119">Carbohydrate metabolism</keyword>
<evidence type="ECO:0000313" key="10">
    <source>
        <dbReference type="EMBL" id="AFK34734.1"/>
    </source>
</evidence>
<dbReference type="AlphaFoldDB" id="I3S392"/>
<dbReference type="Pfam" id="PF01373">
    <property type="entry name" value="Glyco_hydro_14"/>
    <property type="match status" value="1"/>
</dbReference>
<evidence type="ECO:0000256" key="7">
    <source>
        <dbReference type="ARBA" id="ARBA00023326"/>
    </source>
</evidence>
<evidence type="ECO:0000256" key="2">
    <source>
        <dbReference type="ARBA" id="ARBA00005652"/>
    </source>
</evidence>
<keyword evidence="9" id="KW-0472">Membrane</keyword>
<dbReference type="PANTHER" id="PTHR31352:SF40">
    <property type="entry name" value="BETA-AMYLASE 6"/>
    <property type="match status" value="1"/>
</dbReference>
<accession>I3S392</accession>
<evidence type="ECO:0000256" key="9">
    <source>
        <dbReference type="SAM" id="Phobius"/>
    </source>
</evidence>
<organism evidence="10">
    <name type="scientific">Lotus japonicus</name>
    <name type="common">Lotus corniculatus var. japonicus</name>
    <dbReference type="NCBI Taxonomy" id="34305"/>
    <lineage>
        <taxon>Eukaryota</taxon>
        <taxon>Viridiplantae</taxon>
        <taxon>Streptophyta</taxon>
        <taxon>Embryophyta</taxon>
        <taxon>Tracheophyta</taxon>
        <taxon>Spermatophyta</taxon>
        <taxon>Magnoliopsida</taxon>
        <taxon>eudicotyledons</taxon>
        <taxon>Gunneridae</taxon>
        <taxon>Pentapetalae</taxon>
        <taxon>rosids</taxon>
        <taxon>fabids</taxon>
        <taxon>Fabales</taxon>
        <taxon>Fabaceae</taxon>
        <taxon>Papilionoideae</taxon>
        <taxon>50 kb inversion clade</taxon>
        <taxon>NPAAA clade</taxon>
        <taxon>Hologalegina</taxon>
        <taxon>robinioid clade</taxon>
        <taxon>Loteae</taxon>
        <taxon>Lotus</taxon>
    </lineage>
</organism>
<comment type="similarity">
    <text evidence="2 8">Belongs to the glycosyl hydrolase 14 family.</text>
</comment>
<dbReference type="GO" id="GO:0000272">
    <property type="term" value="P:polysaccharide catabolic process"/>
    <property type="evidence" value="ECO:0007669"/>
    <property type="project" value="UniProtKB-KW"/>
</dbReference>
<dbReference type="EC" id="3.2.1.2" evidence="3 8"/>
<evidence type="ECO:0000256" key="3">
    <source>
        <dbReference type="ARBA" id="ARBA00012594"/>
    </source>
</evidence>
<proteinExistence type="evidence at transcript level"/>
<feature type="transmembrane region" description="Helical" evidence="9">
    <location>
        <begin position="12"/>
        <end position="30"/>
    </location>
</feature>
<evidence type="ECO:0000256" key="6">
    <source>
        <dbReference type="ARBA" id="ARBA00023295"/>
    </source>
</evidence>
<dbReference type="SUPFAM" id="SSF51445">
    <property type="entry name" value="(Trans)glycosidases"/>
    <property type="match status" value="1"/>
</dbReference>
<dbReference type="Gene3D" id="3.20.20.80">
    <property type="entry name" value="Glycosidases"/>
    <property type="match status" value="1"/>
</dbReference>
<dbReference type="InterPro" id="IPR001554">
    <property type="entry name" value="Glyco_hydro_14"/>
</dbReference>
<keyword evidence="9" id="KW-1133">Transmembrane helix</keyword>
<evidence type="ECO:0000256" key="4">
    <source>
        <dbReference type="ARBA" id="ARBA00022801"/>
    </source>
</evidence>
<keyword evidence="4 8" id="KW-0378">Hydrolase</keyword>
<protein>
    <recommendedName>
        <fullName evidence="3 8">Beta-amylase</fullName>
        <ecNumber evidence="3 8">3.2.1.2</ecNumber>
    </recommendedName>
</protein>
<name>I3S392_LOTJA</name>
<keyword evidence="7 8" id="KW-0624">Polysaccharide degradation</keyword>
<dbReference type="EMBL" id="BT134939">
    <property type="protein sequence ID" value="AFK34734.1"/>
    <property type="molecule type" value="mRNA"/>
</dbReference>
<dbReference type="PROSITE" id="PS00679">
    <property type="entry name" value="BETA_AMYLASE_2"/>
    <property type="match status" value="1"/>
</dbReference>
<dbReference type="PRINTS" id="PR00750">
    <property type="entry name" value="BETAAMYLASE"/>
</dbReference>
<keyword evidence="6 8" id="KW-0326">Glycosidase</keyword>
<evidence type="ECO:0000256" key="1">
    <source>
        <dbReference type="ARBA" id="ARBA00000546"/>
    </source>
</evidence>
<keyword evidence="9" id="KW-0812">Transmembrane</keyword>
<reference evidence="10" key="1">
    <citation type="submission" date="2012-05" db="EMBL/GenBank/DDBJ databases">
        <authorList>
            <person name="Krishnakumar V."/>
            <person name="Cheung F."/>
            <person name="Xiao Y."/>
            <person name="Chan A."/>
            <person name="Moskal W.A."/>
            <person name="Town C.D."/>
        </authorList>
    </citation>
    <scope>NUCLEOTIDE SEQUENCE</scope>
</reference>
<dbReference type="GO" id="GO:0016161">
    <property type="term" value="F:beta-amylase activity"/>
    <property type="evidence" value="ECO:0007669"/>
    <property type="project" value="UniProtKB-EC"/>
</dbReference>
<dbReference type="PROSITE" id="PS00506">
    <property type="entry name" value="BETA_AMYLASE_1"/>
    <property type="match status" value="1"/>
</dbReference>
<evidence type="ECO:0000256" key="5">
    <source>
        <dbReference type="ARBA" id="ARBA00023277"/>
    </source>
</evidence>
<dbReference type="PANTHER" id="PTHR31352">
    <property type="entry name" value="BETA-AMYLASE 1, CHLOROPLASTIC"/>
    <property type="match status" value="1"/>
</dbReference>
<dbReference type="InterPro" id="IPR017853">
    <property type="entry name" value="GH"/>
</dbReference>